<dbReference type="InterPro" id="IPR018392">
    <property type="entry name" value="LysM"/>
</dbReference>
<dbReference type="AlphaFoldDB" id="A0AAC9NKX8"/>
<dbReference type="Pfam" id="PF01476">
    <property type="entry name" value="LysM"/>
    <property type="match status" value="1"/>
</dbReference>
<name>A0AAC9NKX8_VIRHA</name>
<dbReference type="NCBIfam" id="TIGR02899">
    <property type="entry name" value="spore_safA"/>
    <property type="match status" value="1"/>
</dbReference>
<accession>A0AAC9NKX8</accession>
<dbReference type="Proteomes" id="UP000182945">
    <property type="component" value="Chromosome"/>
</dbReference>
<protein>
    <recommendedName>
        <fullName evidence="2">LysM domain-containing protein</fullName>
    </recommendedName>
</protein>
<gene>
    <name evidence="3" type="ORF">BME96_08135</name>
</gene>
<dbReference type="Gene3D" id="3.10.350.10">
    <property type="entry name" value="LysM domain"/>
    <property type="match status" value="1"/>
</dbReference>
<dbReference type="SUPFAM" id="SSF54106">
    <property type="entry name" value="LysM domain"/>
    <property type="match status" value="1"/>
</dbReference>
<dbReference type="GeneID" id="71514358"/>
<dbReference type="KEGG" id="vhl:BME96_08135"/>
<feature type="compositionally biased region" description="Basic and acidic residues" evidence="1">
    <location>
        <begin position="297"/>
        <end position="306"/>
    </location>
</feature>
<dbReference type="InterPro" id="IPR014248">
    <property type="entry name" value="Spore_coat_assembly_SafA"/>
</dbReference>
<feature type="compositionally biased region" description="Basic and acidic residues" evidence="1">
    <location>
        <begin position="60"/>
        <end position="77"/>
    </location>
</feature>
<reference evidence="3 4" key="1">
    <citation type="submission" date="2016-11" db="EMBL/GenBank/DDBJ databases">
        <title>Complete genome sequencing of Virgibacillus halodenitrificans PDB-F2.</title>
        <authorList>
            <person name="Sun Z."/>
            <person name="Zhou Y."/>
            <person name="Li H."/>
        </authorList>
    </citation>
    <scope>NUCLEOTIDE SEQUENCE [LARGE SCALE GENOMIC DNA]</scope>
    <source>
        <strain evidence="3 4">PDB-F2</strain>
    </source>
</reference>
<feature type="region of interest" description="Disordered" evidence="1">
    <location>
        <begin position="280"/>
        <end position="306"/>
    </location>
</feature>
<sequence length="306" mass="34882">MKIHIVQKGDTLWDISQKYGVDFEEVKGLNSHLSSPDMIMPGMKIKIPSSSKTVKKTQMPKKEMPKEMVKQPFKDVSPKPLPVIKEDDKEKKKMIKPEMPVKPLPQMPKMPAMPPQPIVQQPTFEQEFQNYTTINFPEMPYYSHEHHESVSDESPAEIPVAQPVPQPVPQPAPAHFVPMCCHFVHPCYPPTPFPMMANVASAPMMPMPGGMPMHMQPQHSDCGCNDKNNYSNVSYQTQHHQFQNTHQNMTPPQPNFQPPYQGNTMPQTNLFPPQYGATNMNDNYPMPPGYPYQGYNRKNEEGSENE</sequence>
<dbReference type="InterPro" id="IPR036779">
    <property type="entry name" value="LysM_dom_sf"/>
</dbReference>
<dbReference type="PROSITE" id="PS51782">
    <property type="entry name" value="LYSM"/>
    <property type="match status" value="1"/>
</dbReference>
<dbReference type="EMBL" id="CP017962">
    <property type="protein sequence ID" value="APC48144.1"/>
    <property type="molecule type" value="Genomic_DNA"/>
</dbReference>
<evidence type="ECO:0000256" key="1">
    <source>
        <dbReference type="SAM" id="MobiDB-lite"/>
    </source>
</evidence>
<evidence type="ECO:0000259" key="2">
    <source>
        <dbReference type="PROSITE" id="PS51782"/>
    </source>
</evidence>
<dbReference type="SMART" id="SM00257">
    <property type="entry name" value="LysM"/>
    <property type="match status" value="1"/>
</dbReference>
<feature type="domain" description="LysM" evidence="2">
    <location>
        <begin position="2"/>
        <end position="47"/>
    </location>
</feature>
<feature type="region of interest" description="Disordered" evidence="1">
    <location>
        <begin position="50"/>
        <end position="82"/>
    </location>
</feature>
<proteinExistence type="predicted"/>
<dbReference type="RefSeq" id="WP_071648847.1">
    <property type="nucleotide sequence ID" value="NZ_CP017962.1"/>
</dbReference>
<dbReference type="CDD" id="cd00118">
    <property type="entry name" value="LysM"/>
    <property type="match status" value="1"/>
</dbReference>
<organism evidence="3 4">
    <name type="scientific">Virgibacillus halodenitrificans</name>
    <name type="common">Bacillus halodenitrificans</name>
    <dbReference type="NCBI Taxonomy" id="1482"/>
    <lineage>
        <taxon>Bacteria</taxon>
        <taxon>Bacillati</taxon>
        <taxon>Bacillota</taxon>
        <taxon>Bacilli</taxon>
        <taxon>Bacillales</taxon>
        <taxon>Bacillaceae</taxon>
        <taxon>Virgibacillus</taxon>
    </lineage>
</organism>
<evidence type="ECO:0000313" key="4">
    <source>
        <dbReference type="Proteomes" id="UP000182945"/>
    </source>
</evidence>
<evidence type="ECO:0000313" key="3">
    <source>
        <dbReference type="EMBL" id="APC48144.1"/>
    </source>
</evidence>